<dbReference type="InterPro" id="IPR027939">
    <property type="entry name" value="NMT1/THI5"/>
</dbReference>
<feature type="region of interest" description="Disordered" evidence="12">
    <location>
        <begin position="1"/>
        <end position="28"/>
    </location>
</feature>
<feature type="compositionally biased region" description="Polar residues" evidence="12">
    <location>
        <begin position="1"/>
        <end position="16"/>
    </location>
</feature>
<evidence type="ECO:0000256" key="6">
    <source>
        <dbReference type="ARBA" id="ARBA00022723"/>
    </source>
</evidence>
<evidence type="ECO:0000256" key="1">
    <source>
        <dbReference type="ARBA" id="ARBA00003469"/>
    </source>
</evidence>
<evidence type="ECO:0000256" key="12">
    <source>
        <dbReference type="SAM" id="MobiDB-lite"/>
    </source>
</evidence>
<keyword evidence="5" id="KW-0808">Transferase</keyword>
<dbReference type="PANTHER" id="PTHR31528">
    <property type="entry name" value="4-AMINO-5-HYDROXYMETHYL-2-METHYLPYRIMIDINE PHOSPHATE SYNTHASE THI11-RELATED"/>
    <property type="match status" value="1"/>
</dbReference>
<dbReference type="InterPro" id="IPR015168">
    <property type="entry name" value="SsuA/THI5"/>
</dbReference>
<evidence type="ECO:0000256" key="4">
    <source>
        <dbReference type="ARBA" id="ARBA00011738"/>
    </source>
</evidence>
<comment type="subunit">
    <text evidence="4">Homodimer.</text>
</comment>
<accession>A0A4Z0BWV8</accession>
<organism evidence="14 15">
    <name type="scientific">Ramlibacter henchirensis</name>
    <dbReference type="NCBI Taxonomy" id="204072"/>
    <lineage>
        <taxon>Bacteria</taxon>
        <taxon>Pseudomonadati</taxon>
        <taxon>Pseudomonadota</taxon>
        <taxon>Betaproteobacteria</taxon>
        <taxon>Burkholderiales</taxon>
        <taxon>Comamonadaceae</taxon>
        <taxon>Ramlibacter</taxon>
    </lineage>
</organism>
<dbReference type="Pfam" id="PF09084">
    <property type="entry name" value="NMT1"/>
    <property type="match status" value="1"/>
</dbReference>
<proteinExistence type="inferred from homology"/>
<comment type="similarity">
    <text evidence="3">Belongs to the NMT1/THI5 family.</text>
</comment>
<dbReference type="EMBL" id="SMLM01000002">
    <property type="protein sequence ID" value="TFZ02738.1"/>
    <property type="molecule type" value="Genomic_DNA"/>
</dbReference>
<sequence length="385" mass="41540">MKCTATRSPRTNSAPTSPRRRPLPAETTIPRRHPMKRYILAAALLLGLQLPAVANEKVVLAIPTSVGAQYSDMLYGKELGYFAEEGIDLQLTGFTGGTAVVVPQVANKSVLFGLGEPSLLIANVAKKTPLPVRYVYSYLASTTYDFAVLPDSPIKSIPDFKGKKVGVVSMAAGNIMLTRAQFKQAGLAVPNDVTLVPVGSGPAAWKQLQEGKVDALNLWFSEDARMVLGGVPIRRIPHSENLRPIFSSGMMAHVDTIKERPQLVAGMGRAIAKSSVACAAAREKCVRAYWRFDPTSKPTPDKEAEWVKGAVAVLEANYAAIDYALKRNPQWGAFDPAVIDTYVKVLEQGGTVPPGATVPPGEIVTNQFVPEFNKFDALVVQRAAR</sequence>
<name>A0A4Z0BWV8_9BURK</name>
<dbReference type="Gene3D" id="3.40.190.10">
    <property type="entry name" value="Periplasmic binding protein-like II"/>
    <property type="match status" value="2"/>
</dbReference>
<keyword evidence="9" id="KW-0408">Iron</keyword>
<evidence type="ECO:0000256" key="11">
    <source>
        <dbReference type="ARBA" id="ARBA00048179"/>
    </source>
</evidence>
<keyword evidence="15" id="KW-1185">Reference proteome</keyword>
<dbReference type="Proteomes" id="UP000298180">
    <property type="component" value="Unassembled WGS sequence"/>
</dbReference>
<dbReference type="GO" id="GO:0016740">
    <property type="term" value="F:transferase activity"/>
    <property type="evidence" value="ECO:0007669"/>
    <property type="project" value="UniProtKB-KW"/>
</dbReference>
<evidence type="ECO:0000313" key="14">
    <source>
        <dbReference type="EMBL" id="TFZ02738.1"/>
    </source>
</evidence>
<gene>
    <name evidence="14" type="ORF">EZ313_15945</name>
</gene>
<dbReference type="GO" id="GO:0009228">
    <property type="term" value="P:thiamine biosynthetic process"/>
    <property type="evidence" value="ECO:0007669"/>
    <property type="project" value="UniProtKB-KW"/>
</dbReference>
<dbReference type="PANTHER" id="PTHR31528:SF1">
    <property type="entry name" value="4-AMINO-5-HYDROXYMETHYL-2-METHYLPYRIMIDINE PHOSPHATE SYNTHASE THI11-RELATED"/>
    <property type="match status" value="1"/>
</dbReference>
<dbReference type="GO" id="GO:0046872">
    <property type="term" value="F:metal ion binding"/>
    <property type="evidence" value="ECO:0007669"/>
    <property type="project" value="UniProtKB-KW"/>
</dbReference>
<evidence type="ECO:0000259" key="13">
    <source>
        <dbReference type="Pfam" id="PF09084"/>
    </source>
</evidence>
<reference evidence="14 15" key="1">
    <citation type="submission" date="2019-03" db="EMBL/GenBank/DDBJ databases">
        <title>Ramlibacter henchirensis DSM 14656, whole genome shotgun sequence.</title>
        <authorList>
            <person name="Zhang X."/>
            <person name="Feng G."/>
            <person name="Zhu H."/>
        </authorList>
    </citation>
    <scope>NUCLEOTIDE SEQUENCE [LARGE SCALE GENOMIC DNA]</scope>
    <source>
        <strain evidence="14 15">DSM 14656</strain>
    </source>
</reference>
<evidence type="ECO:0000256" key="7">
    <source>
        <dbReference type="ARBA" id="ARBA00022898"/>
    </source>
</evidence>
<evidence type="ECO:0000256" key="3">
    <source>
        <dbReference type="ARBA" id="ARBA00009406"/>
    </source>
</evidence>
<comment type="caution">
    <text evidence="14">The sequence shown here is derived from an EMBL/GenBank/DDBJ whole genome shotgun (WGS) entry which is preliminary data.</text>
</comment>
<feature type="domain" description="SsuA/THI5-like" evidence="13">
    <location>
        <begin position="72"/>
        <end position="279"/>
    </location>
</feature>
<keyword evidence="6" id="KW-0479">Metal-binding</keyword>
<protein>
    <recommendedName>
        <fullName evidence="10">Thiamine pyrimidine synthase</fullName>
    </recommendedName>
</protein>
<keyword evidence="8" id="KW-0784">Thiamine biosynthesis</keyword>
<evidence type="ECO:0000256" key="2">
    <source>
        <dbReference type="ARBA" id="ARBA00004948"/>
    </source>
</evidence>
<dbReference type="AlphaFoldDB" id="A0A4Z0BWV8"/>
<evidence type="ECO:0000256" key="10">
    <source>
        <dbReference type="ARBA" id="ARBA00033171"/>
    </source>
</evidence>
<evidence type="ECO:0000256" key="5">
    <source>
        <dbReference type="ARBA" id="ARBA00022679"/>
    </source>
</evidence>
<keyword evidence="7" id="KW-0663">Pyridoxal phosphate</keyword>
<comment type="function">
    <text evidence="1">Responsible for the formation of the pyrimidine heterocycle in the thiamine biosynthesis pathway. Catalyzes the formation of hydroxymethylpyrimidine phosphate (HMP-P) from histidine and pyridoxal phosphate (PLP). The protein uses PLP and the active site histidine to form HMP-P, generating an inactive enzyme. The enzyme can only undergo a single turnover, which suggests it is a suicide enzyme.</text>
</comment>
<evidence type="ECO:0000313" key="15">
    <source>
        <dbReference type="Proteomes" id="UP000298180"/>
    </source>
</evidence>
<evidence type="ECO:0000256" key="8">
    <source>
        <dbReference type="ARBA" id="ARBA00022977"/>
    </source>
</evidence>
<comment type="pathway">
    <text evidence="2">Cofactor biosynthesis; thiamine diphosphate biosynthesis.</text>
</comment>
<comment type="catalytic activity">
    <reaction evidence="11">
        <text>N(6)-(pyridoxal phosphate)-L-lysyl-[4-amino-5-hydroxymethyl-2-methylpyrimidine phosphate synthase] + L-histidyl-[4-amino-5-hydroxymethyl-2-methylpyrimidine phosphate synthase] + 2 Fe(3+) + 4 H2O = L-lysyl-[4-amino-5-hydroxymethyl-2-methylpyrimidine phosphate synthase] + (2S)-2-amino-5-hydroxy-4-oxopentanoyl-[4-amino-5-hydroxymethyl-2-methylpyrimidine phosphate synthase] + 4-amino-2-methyl-5-(phosphooxymethyl)pyrimidine + 3-oxopropanoate + 2 Fe(2+) + 2 H(+)</text>
        <dbReference type="Rhea" id="RHEA:65756"/>
        <dbReference type="Rhea" id="RHEA-COMP:16892"/>
        <dbReference type="Rhea" id="RHEA-COMP:16893"/>
        <dbReference type="Rhea" id="RHEA-COMP:16894"/>
        <dbReference type="Rhea" id="RHEA-COMP:16895"/>
        <dbReference type="ChEBI" id="CHEBI:15377"/>
        <dbReference type="ChEBI" id="CHEBI:15378"/>
        <dbReference type="ChEBI" id="CHEBI:29033"/>
        <dbReference type="ChEBI" id="CHEBI:29034"/>
        <dbReference type="ChEBI" id="CHEBI:29969"/>
        <dbReference type="ChEBI" id="CHEBI:29979"/>
        <dbReference type="ChEBI" id="CHEBI:33190"/>
        <dbReference type="ChEBI" id="CHEBI:58354"/>
        <dbReference type="ChEBI" id="CHEBI:143915"/>
        <dbReference type="ChEBI" id="CHEBI:157692"/>
    </reaction>
    <physiologicalReaction direction="left-to-right" evidence="11">
        <dbReference type="Rhea" id="RHEA:65757"/>
    </physiologicalReaction>
</comment>
<dbReference type="SUPFAM" id="SSF53850">
    <property type="entry name" value="Periplasmic binding protein-like II"/>
    <property type="match status" value="1"/>
</dbReference>
<evidence type="ECO:0000256" key="9">
    <source>
        <dbReference type="ARBA" id="ARBA00023004"/>
    </source>
</evidence>
<dbReference type="OrthoDB" id="8713025at2"/>